<feature type="transmembrane region" description="Helical" evidence="1">
    <location>
        <begin position="27"/>
        <end position="50"/>
    </location>
</feature>
<evidence type="ECO:0000256" key="1">
    <source>
        <dbReference type="SAM" id="Phobius"/>
    </source>
</evidence>
<name>A0ABV3GBL5_MICGL</name>
<keyword evidence="1" id="KW-1133">Transmembrane helix</keyword>
<sequence>MDVLPETEFPALYKAADRAAMAGQRRLLAATAVRLISLVTAAIFGSLSVIVGSLDAAGTVAASAMGAALVTEVYLLTTRPERQWYEARAAAESAKTLAWRYLVGGQPFDVDEDDHGADQLLLRRYSRITAALHGFAPVPVSDADAQVTERMRQVRALSLDERKRHYMVGRLDDQRAWYAAKAARHERQAGRWLITLALLEGFGLVAAALKSAQALDLDLPGILGAVAAAGVAWLQTRQHQQLGNAYSIAALEVGDIVSRADWPTTESEWAHFVDEAEEAISREHMLWSASHS</sequence>
<dbReference type="Pfam" id="PF18184">
    <property type="entry name" value="SLATT_3"/>
    <property type="match status" value="1"/>
</dbReference>
<reference evidence="4 5" key="1">
    <citation type="submission" date="2024-06" db="EMBL/GenBank/DDBJ databases">
        <title>The Natural Products Discovery Center: Release of the First 8490 Sequenced Strains for Exploring Actinobacteria Biosynthetic Diversity.</title>
        <authorList>
            <person name="Kalkreuter E."/>
            <person name="Kautsar S.A."/>
            <person name="Yang D."/>
            <person name="Bader C.D."/>
            <person name="Teijaro C.N."/>
            <person name="Fluegel L."/>
            <person name="Davis C.M."/>
            <person name="Simpson J.R."/>
            <person name="Lauterbach L."/>
            <person name="Steele A.D."/>
            <person name="Gui C."/>
            <person name="Meng S."/>
            <person name="Li G."/>
            <person name="Viehrig K."/>
            <person name="Ye F."/>
            <person name="Su P."/>
            <person name="Kiefer A.F."/>
            <person name="Nichols A."/>
            <person name="Cepeda A.J."/>
            <person name="Yan W."/>
            <person name="Fan B."/>
            <person name="Jiang Y."/>
            <person name="Adhikari A."/>
            <person name="Zheng C.-J."/>
            <person name="Schuster L."/>
            <person name="Cowan T.M."/>
            <person name="Smanski M.J."/>
            <person name="Chevrette M.G."/>
            <person name="De Carvalho L.P.S."/>
            <person name="Shen B."/>
        </authorList>
    </citation>
    <scope>NUCLEOTIDE SEQUENCE [LARGE SCALE GENOMIC DNA]</scope>
    <source>
        <strain evidence="4 5">NPDC050100</strain>
    </source>
</reference>
<evidence type="ECO:0000259" key="2">
    <source>
        <dbReference type="Pfam" id="PF18181"/>
    </source>
</evidence>
<protein>
    <submittedName>
        <fullName evidence="4">DUF4231 domain-containing protein</fullName>
    </submittedName>
</protein>
<dbReference type="RefSeq" id="WP_358131890.1">
    <property type="nucleotide sequence ID" value="NZ_JBFALK010000004.1"/>
</dbReference>
<dbReference type="NCBIfam" id="NF033634">
    <property type="entry name" value="SLATT_1"/>
    <property type="match status" value="1"/>
</dbReference>
<feature type="transmembrane region" description="Helical" evidence="1">
    <location>
        <begin position="56"/>
        <end position="76"/>
    </location>
</feature>
<accession>A0ABV3GBL5</accession>
<keyword evidence="5" id="KW-1185">Reference proteome</keyword>
<feature type="transmembrane region" description="Helical" evidence="1">
    <location>
        <begin position="192"/>
        <end position="211"/>
    </location>
</feature>
<dbReference type="InterPro" id="IPR040884">
    <property type="entry name" value="SLATT_1"/>
</dbReference>
<evidence type="ECO:0000313" key="4">
    <source>
        <dbReference type="EMBL" id="MEV0969030.1"/>
    </source>
</evidence>
<dbReference type="NCBIfam" id="NF033610">
    <property type="entry name" value="SLATT_3"/>
    <property type="match status" value="1"/>
</dbReference>
<evidence type="ECO:0000313" key="5">
    <source>
        <dbReference type="Proteomes" id="UP001551675"/>
    </source>
</evidence>
<dbReference type="InterPro" id="IPR041116">
    <property type="entry name" value="SLATT_3"/>
</dbReference>
<dbReference type="Pfam" id="PF18181">
    <property type="entry name" value="SLATT_1"/>
    <property type="match status" value="1"/>
</dbReference>
<organism evidence="4 5">
    <name type="scientific">Microtetraspora glauca</name>
    <dbReference type="NCBI Taxonomy" id="1996"/>
    <lineage>
        <taxon>Bacteria</taxon>
        <taxon>Bacillati</taxon>
        <taxon>Actinomycetota</taxon>
        <taxon>Actinomycetes</taxon>
        <taxon>Streptosporangiales</taxon>
        <taxon>Streptosporangiaceae</taxon>
        <taxon>Microtetraspora</taxon>
    </lineage>
</organism>
<proteinExistence type="predicted"/>
<feature type="domain" description="SMODS and SLOG-associating 2TM effector" evidence="3">
    <location>
        <begin position="10"/>
        <end position="163"/>
    </location>
</feature>
<keyword evidence="1" id="KW-0812">Transmembrane</keyword>
<feature type="domain" description="SMODS and SLOG-associating 2TM effector" evidence="2">
    <location>
        <begin position="166"/>
        <end position="287"/>
    </location>
</feature>
<dbReference type="Proteomes" id="UP001551675">
    <property type="component" value="Unassembled WGS sequence"/>
</dbReference>
<gene>
    <name evidence="4" type="ORF">AB0I59_10375</name>
</gene>
<comment type="caution">
    <text evidence="4">The sequence shown here is derived from an EMBL/GenBank/DDBJ whole genome shotgun (WGS) entry which is preliminary data.</text>
</comment>
<feature type="transmembrane region" description="Helical" evidence="1">
    <location>
        <begin position="217"/>
        <end position="234"/>
    </location>
</feature>
<keyword evidence="1" id="KW-0472">Membrane</keyword>
<dbReference type="EMBL" id="JBFALK010000004">
    <property type="protein sequence ID" value="MEV0969030.1"/>
    <property type="molecule type" value="Genomic_DNA"/>
</dbReference>
<evidence type="ECO:0000259" key="3">
    <source>
        <dbReference type="Pfam" id="PF18184"/>
    </source>
</evidence>